<dbReference type="Proteomes" id="UP000010473">
    <property type="component" value="Chromosome"/>
</dbReference>
<keyword evidence="3" id="KW-1185">Reference proteome</keyword>
<feature type="transmembrane region" description="Helical" evidence="1">
    <location>
        <begin position="5"/>
        <end position="27"/>
    </location>
</feature>
<dbReference type="OrthoDB" id="509327at2"/>
<dbReference type="eggNOG" id="COG3889">
    <property type="taxonomic scope" value="Bacteria"/>
</dbReference>
<reference evidence="3" key="1">
    <citation type="journal article" date="2013" name="Proc. Natl. Acad. Sci. U.S.A.">
        <title>Improving the coverage of the cyanobacterial phylum using diversity-driven genome sequencing.</title>
        <authorList>
            <person name="Shih P.M."/>
            <person name="Wu D."/>
            <person name="Latifi A."/>
            <person name="Axen S.D."/>
            <person name="Fewer D.P."/>
            <person name="Talla E."/>
            <person name="Calteau A."/>
            <person name="Cai F."/>
            <person name="Tandeau de Marsac N."/>
            <person name="Rippka R."/>
            <person name="Herdman M."/>
            <person name="Sivonen K."/>
            <person name="Coursin T."/>
            <person name="Laurent T."/>
            <person name="Goodwin L."/>
            <person name="Nolan M."/>
            <person name="Davenport K.W."/>
            <person name="Han C.S."/>
            <person name="Rubin E.M."/>
            <person name="Eisen J.A."/>
            <person name="Woyke T."/>
            <person name="Gugger M."/>
            <person name="Kerfeld C.A."/>
        </authorList>
    </citation>
    <scope>NUCLEOTIDE SEQUENCE [LARGE SCALE GENOMIC DNA]</scope>
    <source>
        <strain evidence="3">ATCC 29371 / PCC 7437</strain>
    </source>
</reference>
<feature type="transmembrane region" description="Helical" evidence="1">
    <location>
        <begin position="33"/>
        <end position="54"/>
    </location>
</feature>
<proteinExistence type="predicted"/>
<dbReference type="AlphaFoldDB" id="K9XX83"/>
<dbReference type="KEGG" id="scs:Sta7437_3630"/>
<feature type="transmembrane region" description="Helical" evidence="1">
    <location>
        <begin position="117"/>
        <end position="136"/>
    </location>
</feature>
<feature type="transmembrane region" description="Helical" evidence="1">
    <location>
        <begin position="91"/>
        <end position="111"/>
    </location>
</feature>
<evidence type="ECO:0000256" key="1">
    <source>
        <dbReference type="SAM" id="Phobius"/>
    </source>
</evidence>
<evidence type="ECO:0000313" key="3">
    <source>
        <dbReference type="Proteomes" id="UP000010473"/>
    </source>
</evidence>
<evidence type="ECO:0000313" key="2">
    <source>
        <dbReference type="EMBL" id="AFZ37128.1"/>
    </source>
</evidence>
<keyword evidence="1" id="KW-0812">Transmembrane</keyword>
<dbReference type="EMBL" id="CP003653">
    <property type="protein sequence ID" value="AFZ37128.1"/>
    <property type="molecule type" value="Genomic_DNA"/>
</dbReference>
<dbReference type="PATRIC" id="fig|111780.3.peg.3757"/>
<dbReference type="HOGENOM" id="CLU_1081577_0_0_3"/>
<dbReference type="RefSeq" id="WP_015194789.1">
    <property type="nucleotide sequence ID" value="NC_019748.1"/>
</dbReference>
<name>K9XX83_STAC7</name>
<keyword evidence="1" id="KW-0472">Membrane</keyword>
<accession>K9XX83</accession>
<gene>
    <name evidence="2" type="ordered locus">Sta7437_3630</name>
</gene>
<dbReference type="STRING" id="111780.Sta7437_3630"/>
<organism evidence="2 3">
    <name type="scientific">Stanieria cyanosphaera (strain ATCC 29371 / PCC 7437)</name>
    <dbReference type="NCBI Taxonomy" id="111780"/>
    <lineage>
        <taxon>Bacteria</taxon>
        <taxon>Bacillati</taxon>
        <taxon>Cyanobacteriota</taxon>
        <taxon>Cyanophyceae</taxon>
        <taxon>Pleurocapsales</taxon>
        <taxon>Dermocarpellaceae</taxon>
        <taxon>Stanieria</taxon>
    </lineage>
</organism>
<sequence length="256" mass="29202">MLSKYLSFSIGCSILILLIGLILQWLQVPTGNLVDWLIGIVSFWWLIIIVTLPWNVYFDTRETIAEAAISQQKGIPIEQQQLNYVKKISNWSIIIAILLHLISALVLYLLAVTGISTVGYVSSLATLLLTALRPAIRGYQYLASRLSMIRQQIKYPREDIFELRDRIKQIESSLSIIDSQLNINDPVSLIAKQQQQAQDTRQELHHLKAFVEQLAAKNNLEHEQLARETTTAISQLTEDSQVLNHVREIIHFFKTA</sequence>
<keyword evidence="1" id="KW-1133">Transmembrane helix</keyword>
<protein>
    <submittedName>
        <fullName evidence="2">Uncharacterized protein</fullName>
    </submittedName>
</protein>